<keyword evidence="3" id="KW-1185">Reference proteome</keyword>
<keyword evidence="2" id="KW-0808">Transferase</keyword>
<dbReference type="SUPFAM" id="SSF53756">
    <property type="entry name" value="UDP-Glycosyltransferase/glycogen phosphorylase"/>
    <property type="match status" value="1"/>
</dbReference>
<dbReference type="GO" id="GO:0016757">
    <property type="term" value="F:glycosyltransferase activity"/>
    <property type="evidence" value="ECO:0007669"/>
    <property type="project" value="InterPro"/>
</dbReference>
<name>A0A2T6AJW6_9FLAO</name>
<dbReference type="Gene3D" id="3.40.50.2000">
    <property type="entry name" value="Glycogen Phosphorylase B"/>
    <property type="match status" value="2"/>
</dbReference>
<evidence type="ECO:0000313" key="3">
    <source>
        <dbReference type="Proteomes" id="UP000244174"/>
    </source>
</evidence>
<protein>
    <submittedName>
        <fullName evidence="2">Glycosyltransferase involved in cell wall biosynthesis</fullName>
    </submittedName>
</protein>
<dbReference type="PANTHER" id="PTHR12526">
    <property type="entry name" value="GLYCOSYLTRANSFERASE"/>
    <property type="match status" value="1"/>
</dbReference>
<dbReference type="EMBL" id="QBKQ01000001">
    <property type="protein sequence ID" value="PTX44066.1"/>
    <property type="molecule type" value="Genomic_DNA"/>
</dbReference>
<feature type="domain" description="Glycosyl transferase family 1" evidence="1">
    <location>
        <begin position="194"/>
        <end position="351"/>
    </location>
</feature>
<evidence type="ECO:0000313" key="2">
    <source>
        <dbReference type="EMBL" id="PTX44066.1"/>
    </source>
</evidence>
<organism evidence="2 3">
    <name type="scientific">Christiangramia gaetbulicola</name>
    <dbReference type="NCBI Taxonomy" id="703340"/>
    <lineage>
        <taxon>Bacteria</taxon>
        <taxon>Pseudomonadati</taxon>
        <taxon>Bacteroidota</taxon>
        <taxon>Flavobacteriia</taxon>
        <taxon>Flavobacteriales</taxon>
        <taxon>Flavobacteriaceae</taxon>
        <taxon>Christiangramia</taxon>
    </lineage>
</organism>
<dbReference type="InterPro" id="IPR001296">
    <property type="entry name" value="Glyco_trans_1"/>
</dbReference>
<comment type="caution">
    <text evidence="2">The sequence shown here is derived from an EMBL/GenBank/DDBJ whole genome shotgun (WGS) entry which is preliminary data.</text>
</comment>
<evidence type="ECO:0000259" key="1">
    <source>
        <dbReference type="Pfam" id="PF00534"/>
    </source>
</evidence>
<proteinExistence type="predicted"/>
<accession>A0A2T6AJW6</accession>
<dbReference type="AlphaFoldDB" id="A0A2T6AJW6"/>
<sequence length="380" mass="44571">MLSMFSNHFFNWTEQLKDTDHEIYWLDVYDSNTKVEKLDFVHQITGWRYKYDYPGRHFLKSKLPRLHKGVKIFNERKLSHIFEKELKRIAPDVVQSFALQPAAYPILDVMKKYPKIKWILSAWGNDLYYRQQTGIDDILNIKQTLPEIDFLFTDCKRDMLVARSLGFKGKELGVFPGGGGYDLEYYAQFRVPFKNRNIILIKGYESHLGRCNKILEAVCYLKKELQNYELIVFGGNKRVEEFIKQKQLDNWENFNFFGKIPNIEVLKYMGRSLIYIGNSISDGMPNTLLEAIVMGAFPIQSNPGDATREIINPEQNGFLIDDPEDSNRIARLIKRAIELPELRQQAIAYNDKFIRPTLNRNLVVNQVVNKYKFIQDNLEN</sequence>
<dbReference type="OrthoDB" id="1411429at2"/>
<dbReference type="Proteomes" id="UP000244174">
    <property type="component" value="Unassembled WGS sequence"/>
</dbReference>
<gene>
    <name evidence="2" type="ORF">C8P64_0036</name>
</gene>
<reference evidence="2 3" key="1">
    <citation type="submission" date="2018-04" db="EMBL/GenBank/DDBJ databases">
        <title>Genomic Encyclopedia of Archaeal and Bacterial Type Strains, Phase II (KMG-II): from individual species to whole genera.</title>
        <authorList>
            <person name="Goeker M."/>
        </authorList>
    </citation>
    <scope>NUCLEOTIDE SEQUENCE [LARGE SCALE GENOMIC DNA]</scope>
    <source>
        <strain evidence="2 3">DSM 23082</strain>
    </source>
</reference>
<dbReference type="CDD" id="cd03801">
    <property type="entry name" value="GT4_PimA-like"/>
    <property type="match status" value="1"/>
</dbReference>
<dbReference type="Pfam" id="PF00534">
    <property type="entry name" value="Glycos_transf_1"/>
    <property type="match status" value="1"/>
</dbReference>